<name>A0A8G2CJJ4_ACIRU</name>
<dbReference type="AlphaFoldDB" id="A0A8G2CJJ4"/>
<dbReference type="Proteomes" id="UP000186308">
    <property type="component" value="Unassembled WGS sequence"/>
</dbReference>
<gene>
    <name evidence="2" type="ORF">SAMN05421828_10616</name>
</gene>
<accession>A0A8G2CJJ4</accession>
<keyword evidence="1" id="KW-1133">Transmembrane helix</keyword>
<feature type="transmembrane region" description="Helical" evidence="1">
    <location>
        <begin position="21"/>
        <end position="54"/>
    </location>
</feature>
<keyword evidence="3" id="KW-1185">Reference proteome</keyword>
<dbReference type="EMBL" id="FTNE01000006">
    <property type="protein sequence ID" value="SIQ53607.1"/>
    <property type="molecule type" value="Genomic_DNA"/>
</dbReference>
<keyword evidence="1" id="KW-0812">Transmembrane</keyword>
<feature type="transmembrane region" description="Helical" evidence="1">
    <location>
        <begin position="103"/>
        <end position="123"/>
    </location>
</feature>
<sequence>MEGVEFWRGLDRVARHALPAVSIAIVMILLAIPGLVPLQAGVRVGFVMASVYFWSLYRPAALPAPLVAVLGVLLDLLGASPLGLWAVLLLLEQAAMATIRRALVRRGFLMVWLVFAGFVAVLTAAEYAARAVLDLAMLPPAPILAQGIVTILIYPLLAVALIRAHRGAAAPEQA</sequence>
<keyword evidence="1" id="KW-0472">Membrane</keyword>
<comment type="caution">
    <text evidence="2">The sequence shown here is derived from an EMBL/GenBank/DDBJ whole genome shotgun (WGS) entry which is preliminary data.</text>
</comment>
<evidence type="ECO:0000313" key="2">
    <source>
        <dbReference type="EMBL" id="SIQ53607.1"/>
    </source>
</evidence>
<evidence type="ECO:0000313" key="3">
    <source>
        <dbReference type="Proteomes" id="UP000186308"/>
    </source>
</evidence>
<feature type="transmembrane region" description="Helical" evidence="1">
    <location>
        <begin position="143"/>
        <end position="162"/>
    </location>
</feature>
<evidence type="ECO:0000256" key="1">
    <source>
        <dbReference type="SAM" id="Phobius"/>
    </source>
</evidence>
<dbReference type="OrthoDB" id="7161178at2"/>
<organism evidence="2 3">
    <name type="scientific">Acidiphilium rubrum</name>
    <dbReference type="NCBI Taxonomy" id="526"/>
    <lineage>
        <taxon>Bacteria</taxon>
        <taxon>Pseudomonadati</taxon>
        <taxon>Pseudomonadota</taxon>
        <taxon>Alphaproteobacteria</taxon>
        <taxon>Acetobacterales</taxon>
        <taxon>Acidocellaceae</taxon>
        <taxon>Acidiphilium</taxon>
    </lineage>
</organism>
<protein>
    <submittedName>
        <fullName evidence="2">Rod shape-determining protein MreD</fullName>
    </submittedName>
</protein>
<reference evidence="2 3" key="1">
    <citation type="submission" date="2017-01" db="EMBL/GenBank/DDBJ databases">
        <authorList>
            <person name="Varghese N."/>
            <person name="Submissions S."/>
        </authorList>
    </citation>
    <scope>NUCLEOTIDE SEQUENCE [LARGE SCALE GENOMIC DNA]</scope>
    <source>
        <strain evidence="2 3">ATCC 35905</strain>
    </source>
</reference>
<feature type="transmembrane region" description="Helical" evidence="1">
    <location>
        <begin position="66"/>
        <end position="91"/>
    </location>
</feature>
<proteinExistence type="predicted"/>